<dbReference type="PROSITE" id="PS51257">
    <property type="entry name" value="PROKAR_LIPOPROTEIN"/>
    <property type="match status" value="1"/>
</dbReference>
<proteinExistence type="predicted"/>
<evidence type="ECO:0000313" key="2">
    <source>
        <dbReference type="Proteomes" id="UP000031668"/>
    </source>
</evidence>
<sequence length="162" mass="18686">MSNTLKENLYKRVISPNAFLFGCKKGADFCCHDINSPLVDPVWKNQLSELPQRIGSTLGYFFSFITIEMRQAWFVSRDAHSPSLSVEINVFNTRAAKEKRSRTGNPLVEIRLNDFGHLPLHMEEKGRYRHCKKSTIRNFCGKCGVYLCLTSNRNCFLDYHTT</sequence>
<dbReference type="EMBL" id="JWZT01000638">
    <property type="protein sequence ID" value="KII73859.1"/>
    <property type="molecule type" value="Genomic_DNA"/>
</dbReference>
<keyword evidence="2" id="KW-1185">Reference proteome</keyword>
<dbReference type="AlphaFoldDB" id="A0A0C2J7S0"/>
<dbReference type="Proteomes" id="UP000031668">
    <property type="component" value="Unassembled WGS sequence"/>
</dbReference>
<gene>
    <name evidence="1" type="ORF">RF11_08374</name>
</gene>
<comment type="caution">
    <text evidence="1">The sequence shown here is derived from an EMBL/GenBank/DDBJ whole genome shotgun (WGS) entry which is preliminary data.</text>
</comment>
<accession>A0A0C2J7S0</accession>
<evidence type="ECO:0008006" key="3">
    <source>
        <dbReference type="Google" id="ProtNLM"/>
    </source>
</evidence>
<dbReference type="OrthoDB" id="6382161at2759"/>
<name>A0A0C2J7S0_THEKT</name>
<protein>
    <recommendedName>
        <fullName evidence="3">PiggyBac transposable element-derived protein domain-containing protein</fullName>
    </recommendedName>
</protein>
<evidence type="ECO:0000313" key="1">
    <source>
        <dbReference type="EMBL" id="KII73859.1"/>
    </source>
</evidence>
<organism evidence="1 2">
    <name type="scientific">Thelohanellus kitauei</name>
    <name type="common">Myxosporean</name>
    <dbReference type="NCBI Taxonomy" id="669202"/>
    <lineage>
        <taxon>Eukaryota</taxon>
        <taxon>Metazoa</taxon>
        <taxon>Cnidaria</taxon>
        <taxon>Myxozoa</taxon>
        <taxon>Myxosporea</taxon>
        <taxon>Bivalvulida</taxon>
        <taxon>Platysporina</taxon>
        <taxon>Myxobolidae</taxon>
        <taxon>Thelohanellus</taxon>
    </lineage>
</organism>
<reference evidence="1 2" key="1">
    <citation type="journal article" date="2014" name="Genome Biol. Evol.">
        <title>The genome of the myxosporean Thelohanellus kitauei shows adaptations to nutrient acquisition within its fish host.</title>
        <authorList>
            <person name="Yang Y."/>
            <person name="Xiong J."/>
            <person name="Zhou Z."/>
            <person name="Huo F."/>
            <person name="Miao W."/>
            <person name="Ran C."/>
            <person name="Liu Y."/>
            <person name="Zhang J."/>
            <person name="Feng J."/>
            <person name="Wang M."/>
            <person name="Wang M."/>
            <person name="Wang L."/>
            <person name="Yao B."/>
        </authorList>
    </citation>
    <scope>NUCLEOTIDE SEQUENCE [LARGE SCALE GENOMIC DNA]</scope>
    <source>
        <strain evidence="1">Wuqing</strain>
    </source>
</reference>